<feature type="transmembrane region" description="Helical" evidence="2">
    <location>
        <begin position="15"/>
        <end position="32"/>
    </location>
</feature>
<dbReference type="AlphaFoldDB" id="X6LAT1"/>
<proteinExistence type="predicted"/>
<evidence type="ECO:0000256" key="1">
    <source>
        <dbReference type="SAM" id="MobiDB-lite"/>
    </source>
</evidence>
<dbReference type="Proteomes" id="UP000023152">
    <property type="component" value="Unassembled WGS sequence"/>
</dbReference>
<dbReference type="EMBL" id="ASPP01046676">
    <property type="protein sequence ID" value="ETN98450.1"/>
    <property type="molecule type" value="Genomic_DNA"/>
</dbReference>
<feature type="compositionally biased region" description="Basic and acidic residues" evidence="1">
    <location>
        <begin position="115"/>
        <end position="127"/>
    </location>
</feature>
<keyword evidence="2" id="KW-0812">Transmembrane</keyword>
<sequence>MNCVSIGTTLRMEKWKIAFLTWFCVCCVFAHLKKRVWTWYPRGANNPNFQNNLNKEDWDGHLEDLMKMIKVLDEKCLKDKNEKVLKSGNDLKKVWSDRYDDKQSCSFVLNVIEKEKEEDSKSEDNNKKKPKKKKDKNYESTDDDDSKDNDKKKKKRPS</sequence>
<evidence type="ECO:0000256" key="2">
    <source>
        <dbReference type="SAM" id="Phobius"/>
    </source>
</evidence>
<evidence type="ECO:0000313" key="3">
    <source>
        <dbReference type="EMBL" id="ETN98450.1"/>
    </source>
</evidence>
<name>X6LAT1_RETFI</name>
<keyword evidence="4" id="KW-1185">Reference proteome</keyword>
<reference evidence="3 4" key="1">
    <citation type="journal article" date="2013" name="Curr. Biol.">
        <title>The Genome of the Foraminiferan Reticulomyxa filosa.</title>
        <authorList>
            <person name="Glockner G."/>
            <person name="Hulsmann N."/>
            <person name="Schleicher M."/>
            <person name="Noegel A.A."/>
            <person name="Eichinger L."/>
            <person name="Gallinger C."/>
            <person name="Pawlowski J."/>
            <person name="Sierra R."/>
            <person name="Euteneuer U."/>
            <person name="Pillet L."/>
            <person name="Moustafa A."/>
            <person name="Platzer M."/>
            <person name="Groth M."/>
            <person name="Szafranski K."/>
            <person name="Schliwa M."/>
        </authorList>
    </citation>
    <scope>NUCLEOTIDE SEQUENCE [LARGE SCALE GENOMIC DNA]</scope>
</reference>
<evidence type="ECO:0000313" key="4">
    <source>
        <dbReference type="Proteomes" id="UP000023152"/>
    </source>
</evidence>
<accession>X6LAT1</accession>
<organism evidence="3 4">
    <name type="scientific">Reticulomyxa filosa</name>
    <dbReference type="NCBI Taxonomy" id="46433"/>
    <lineage>
        <taxon>Eukaryota</taxon>
        <taxon>Sar</taxon>
        <taxon>Rhizaria</taxon>
        <taxon>Retaria</taxon>
        <taxon>Foraminifera</taxon>
        <taxon>Monothalamids</taxon>
        <taxon>Reticulomyxidae</taxon>
        <taxon>Reticulomyxa</taxon>
    </lineage>
</organism>
<keyword evidence="2" id="KW-1133">Transmembrane helix</keyword>
<comment type="caution">
    <text evidence="3">The sequence shown here is derived from an EMBL/GenBank/DDBJ whole genome shotgun (WGS) entry which is preliminary data.</text>
</comment>
<feature type="region of interest" description="Disordered" evidence="1">
    <location>
        <begin position="115"/>
        <end position="158"/>
    </location>
</feature>
<keyword evidence="2" id="KW-0472">Membrane</keyword>
<gene>
    <name evidence="3" type="ORF">RFI_39048</name>
</gene>
<protein>
    <submittedName>
        <fullName evidence="3">Myb domain-containing protein</fullName>
    </submittedName>
</protein>